<keyword evidence="8" id="KW-1185">Reference proteome</keyword>
<evidence type="ECO:0000256" key="1">
    <source>
        <dbReference type="ARBA" id="ARBA00004141"/>
    </source>
</evidence>
<protein>
    <submittedName>
        <fullName evidence="7">Putative RDD family membrane protein YckC</fullName>
    </submittedName>
</protein>
<evidence type="ECO:0000256" key="5">
    <source>
        <dbReference type="SAM" id="Phobius"/>
    </source>
</evidence>
<name>A0A2M8WTQ6_9MICO</name>
<feature type="transmembrane region" description="Helical" evidence="5">
    <location>
        <begin position="26"/>
        <end position="44"/>
    </location>
</feature>
<proteinExistence type="predicted"/>
<sequence>MDEVVIGEAVVLEADAVAVGTRIIEGLIDVVALIAFATALGWGLSAIDTGGYDGAALIGMLVLVYVVVPTTVETLTRGRSLGKLAMGTRVVRDDGGAIRFRHALTRALLGVLEIWMTLGVVAVVTSMVNRKGKRLGDIVAGTYVVRVRGARGIPPLPPVDPSLRAWSHGADVARLPDGLAVAVRLFLARAPRMDPQSRVRLGVDLAGRVEAYVAPAAPWGTPPEAFLVAVMSERRDRDWALGVRDQARADADDLAVRRLPLGVSDPAV</sequence>
<organism evidence="7 8">
    <name type="scientific">Luteimicrobium subarcticum</name>
    <dbReference type="NCBI Taxonomy" id="620910"/>
    <lineage>
        <taxon>Bacteria</taxon>
        <taxon>Bacillati</taxon>
        <taxon>Actinomycetota</taxon>
        <taxon>Actinomycetes</taxon>
        <taxon>Micrococcales</taxon>
        <taxon>Luteimicrobium</taxon>
    </lineage>
</organism>
<dbReference type="InterPro" id="IPR010432">
    <property type="entry name" value="RDD"/>
</dbReference>
<keyword evidence="4 5" id="KW-0472">Membrane</keyword>
<accession>A0A2M8WTQ6</accession>
<dbReference type="AlphaFoldDB" id="A0A2M8WTQ6"/>
<dbReference type="OrthoDB" id="9787732at2"/>
<comment type="caution">
    <text evidence="7">The sequence shown here is derived from an EMBL/GenBank/DDBJ whole genome shotgun (WGS) entry which is preliminary data.</text>
</comment>
<keyword evidence="3 5" id="KW-1133">Transmembrane helix</keyword>
<evidence type="ECO:0000313" key="8">
    <source>
        <dbReference type="Proteomes" id="UP000231586"/>
    </source>
</evidence>
<dbReference type="GO" id="GO:0016020">
    <property type="term" value="C:membrane"/>
    <property type="evidence" value="ECO:0007669"/>
    <property type="project" value="UniProtKB-SubCell"/>
</dbReference>
<feature type="domain" description="RDD" evidence="6">
    <location>
        <begin position="19"/>
        <end position="141"/>
    </location>
</feature>
<feature type="transmembrane region" description="Helical" evidence="5">
    <location>
        <begin position="107"/>
        <end position="128"/>
    </location>
</feature>
<reference evidence="7 8" key="1">
    <citation type="submission" date="2017-11" db="EMBL/GenBank/DDBJ databases">
        <title>Genomic Encyclopedia of Archaeal and Bacterial Type Strains, Phase II (KMG-II): From Individual Species to Whole Genera.</title>
        <authorList>
            <person name="Goeker M."/>
        </authorList>
    </citation>
    <scope>NUCLEOTIDE SEQUENCE [LARGE SCALE GENOMIC DNA]</scope>
    <source>
        <strain evidence="7 8">DSM 22413</strain>
    </source>
</reference>
<dbReference type="Pfam" id="PF06271">
    <property type="entry name" value="RDD"/>
    <property type="match status" value="1"/>
</dbReference>
<keyword evidence="2 5" id="KW-0812">Transmembrane</keyword>
<evidence type="ECO:0000259" key="6">
    <source>
        <dbReference type="Pfam" id="PF06271"/>
    </source>
</evidence>
<evidence type="ECO:0000256" key="4">
    <source>
        <dbReference type="ARBA" id="ARBA00023136"/>
    </source>
</evidence>
<dbReference type="Proteomes" id="UP000231586">
    <property type="component" value="Unassembled WGS sequence"/>
</dbReference>
<gene>
    <name evidence="7" type="ORF">CLV34_1767</name>
</gene>
<dbReference type="RefSeq" id="WP_100349833.1">
    <property type="nucleotide sequence ID" value="NZ_PGTZ01000007.1"/>
</dbReference>
<dbReference type="PANTHER" id="PTHR38480:SF1">
    <property type="entry name" value="SLR0254 PROTEIN"/>
    <property type="match status" value="1"/>
</dbReference>
<comment type="subcellular location">
    <subcellularLocation>
        <location evidence="1">Membrane</location>
        <topology evidence="1">Multi-pass membrane protein</topology>
    </subcellularLocation>
</comment>
<evidence type="ECO:0000256" key="2">
    <source>
        <dbReference type="ARBA" id="ARBA00022692"/>
    </source>
</evidence>
<evidence type="ECO:0000256" key="3">
    <source>
        <dbReference type="ARBA" id="ARBA00022989"/>
    </source>
</evidence>
<evidence type="ECO:0000313" key="7">
    <source>
        <dbReference type="EMBL" id="PJI94279.1"/>
    </source>
</evidence>
<feature type="transmembrane region" description="Helical" evidence="5">
    <location>
        <begin position="56"/>
        <end position="76"/>
    </location>
</feature>
<dbReference type="EMBL" id="PGTZ01000007">
    <property type="protein sequence ID" value="PJI94279.1"/>
    <property type="molecule type" value="Genomic_DNA"/>
</dbReference>
<dbReference type="PANTHER" id="PTHR38480">
    <property type="entry name" value="SLR0254 PROTEIN"/>
    <property type="match status" value="1"/>
</dbReference>